<dbReference type="EC" id="5.3.1.24" evidence="2"/>
<evidence type="ECO:0000256" key="5">
    <source>
        <dbReference type="ARBA" id="ARBA00023141"/>
    </source>
</evidence>
<evidence type="ECO:0000313" key="8">
    <source>
        <dbReference type="EMBL" id="SUZ87487.1"/>
    </source>
</evidence>
<dbReference type="CDD" id="cd00405">
    <property type="entry name" value="PRAI"/>
    <property type="match status" value="1"/>
</dbReference>
<dbReference type="Gene3D" id="3.20.20.70">
    <property type="entry name" value="Aldolase class I"/>
    <property type="match status" value="1"/>
</dbReference>
<dbReference type="EMBL" id="UINC01001727">
    <property type="protein sequence ID" value="SUZ87487.1"/>
    <property type="molecule type" value="Genomic_DNA"/>
</dbReference>
<dbReference type="PANTHER" id="PTHR42894:SF1">
    <property type="entry name" value="N-(5'-PHOSPHORIBOSYL)ANTHRANILATE ISOMERASE"/>
    <property type="match status" value="1"/>
</dbReference>
<evidence type="ECO:0000256" key="2">
    <source>
        <dbReference type="ARBA" id="ARBA00012572"/>
    </source>
</evidence>
<dbReference type="AlphaFoldDB" id="A0A381RCB1"/>
<keyword evidence="5" id="KW-0057">Aromatic amino acid biosynthesis</keyword>
<dbReference type="GO" id="GO:0004640">
    <property type="term" value="F:phosphoribosylanthranilate isomerase activity"/>
    <property type="evidence" value="ECO:0007669"/>
    <property type="project" value="UniProtKB-EC"/>
</dbReference>
<dbReference type="InterPro" id="IPR011060">
    <property type="entry name" value="RibuloseP-bd_barrel"/>
</dbReference>
<feature type="domain" description="N-(5'phosphoribosyl) anthranilate isomerase (PRAI)" evidence="7">
    <location>
        <begin position="2"/>
        <end position="198"/>
    </location>
</feature>
<dbReference type="PANTHER" id="PTHR42894">
    <property type="entry name" value="N-(5'-PHOSPHORIBOSYL)ANTHRANILATE ISOMERASE"/>
    <property type="match status" value="1"/>
</dbReference>
<keyword evidence="6" id="KW-0413">Isomerase</keyword>
<dbReference type="GO" id="GO:0000162">
    <property type="term" value="P:L-tryptophan biosynthetic process"/>
    <property type="evidence" value="ECO:0007669"/>
    <property type="project" value="UniProtKB-UniPathway"/>
</dbReference>
<keyword evidence="4" id="KW-0822">Tryptophan biosynthesis</keyword>
<dbReference type="SUPFAM" id="SSF51366">
    <property type="entry name" value="Ribulose-phoshate binding barrel"/>
    <property type="match status" value="1"/>
</dbReference>
<accession>A0A381RCB1</accession>
<organism evidence="8">
    <name type="scientific">marine metagenome</name>
    <dbReference type="NCBI Taxonomy" id="408172"/>
    <lineage>
        <taxon>unclassified sequences</taxon>
        <taxon>metagenomes</taxon>
        <taxon>ecological metagenomes</taxon>
    </lineage>
</organism>
<evidence type="ECO:0000259" key="7">
    <source>
        <dbReference type="Pfam" id="PF00697"/>
    </source>
</evidence>
<name>A0A381RCB1_9ZZZZ</name>
<dbReference type="Pfam" id="PF00697">
    <property type="entry name" value="PRAI"/>
    <property type="match status" value="1"/>
</dbReference>
<dbReference type="UniPathway" id="UPA00035">
    <property type="reaction ID" value="UER00042"/>
</dbReference>
<protein>
    <recommendedName>
        <fullName evidence="2">phosphoribosylanthranilate isomerase</fullName>
        <ecNumber evidence="2">5.3.1.24</ecNumber>
    </recommendedName>
</protein>
<dbReference type="InterPro" id="IPR013785">
    <property type="entry name" value="Aldolase_TIM"/>
</dbReference>
<sequence length="223" mass="24249">MQRREDVLLADKLGADFLGFILSTGFSRTLRLHEARSLIENIHSPKVAVLVDENPADSVTAAEKIGAAILQLHGDEPPTVIEELRNRGDWLIWKGIRAKSMDDIRRMVDACGNLVDGFLLEGWGKGVIGGGGVKLELDPEGIHELLPAETQFILAGGLTHDNVVEAAASFQPDILDVSSGVESLQGSKDPDLLHHFIKVVRVSQKQESRVTSLTPRGDILGEH</sequence>
<dbReference type="InterPro" id="IPR001240">
    <property type="entry name" value="PRAI_dom"/>
</dbReference>
<comment type="pathway">
    <text evidence="1">Amino-acid biosynthesis; L-tryptophan biosynthesis; L-tryptophan from chorismate: step 3/5.</text>
</comment>
<evidence type="ECO:0000256" key="3">
    <source>
        <dbReference type="ARBA" id="ARBA00022605"/>
    </source>
</evidence>
<evidence type="ECO:0000256" key="6">
    <source>
        <dbReference type="ARBA" id="ARBA00023235"/>
    </source>
</evidence>
<dbReference type="HAMAP" id="MF_00135">
    <property type="entry name" value="PRAI"/>
    <property type="match status" value="1"/>
</dbReference>
<evidence type="ECO:0000256" key="4">
    <source>
        <dbReference type="ARBA" id="ARBA00022822"/>
    </source>
</evidence>
<evidence type="ECO:0000256" key="1">
    <source>
        <dbReference type="ARBA" id="ARBA00004664"/>
    </source>
</evidence>
<dbReference type="InterPro" id="IPR044643">
    <property type="entry name" value="TrpF_fam"/>
</dbReference>
<proteinExistence type="inferred from homology"/>
<reference evidence="8" key="1">
    <citation type="submission" date="2018-05" db="EMBL/GenBank/DDBJ databases">
        <authorList>
            <person name="Lanie J.A."/>
            <person name="Ng W.-L."/>
            <person name="Kazmierczak K.M."/>
            <person name="Andrzejewski T.M."/>
            <person name="Davidsen T.M."/>
            <person name="Wayne K.J."/>
            <person name="Tettelin H."/>
            <person name="Glass J.I."/>
            <person name="Rusch D."/>
            <person name="Podicherti R."/>
            <person name="Tsui H.-C.T."/>
            <person name="Winkler M.E."/>
        </authorList>
    </citation>
    <scope>NUCLEOTIDE SEQUENCE</scope>
</reference>
<keyword evidence="3" id="KW-0028">Amino-acid biosynthesis</keyword>
<gene>
    <name evidence="8" type="ORF">METZ01_LOCUS40341</name>
</gene>